<dbReference type="OrthoDB" id="426865at2759"/>
<feature type="compositionally biased region" description="Polar residues" evidence="1">
    <location>
        <begin position="294"/>
        <end position="313"/>
    </location>
</feature>
<feature type="compositionally biased region" description="Basic and acidic residues" evidence="1">
    <location>
        <begin position="482"/>
        <end position="492"/>
    </location>
</feature>
<feature type="region of interest" description="Disordered" evidence="1">
    <location>
        <begin position="253"/>
        <end position="374"/>
    </location>
</feature>
<dbReference type="STRING" id="1353952.A0A165IG77"/>
<evidence type="ECO:0000313" key="4">
    <source>
        <dbReference type="Proteomes" id="UP000076842"/>
    </source>
</evidence>
<proteinExistence type="predicted"/>
<evidence type="ECO:0000259" key="2">
    <source>
        <dbReference type="PROSITE" id="PS50172"/>
    </source>
</evidence>
<feature type="compositionally biased region" description="Polar residues" evidence="1">
    <location>
        <begin position="117"/>
        <end position="131"/>
    </location>
</feature>
<dbReference type="SUPFAM" id="SSF52113">
    <property type="entry name" value="BRCT domain"/>
    <property type="match status" value="1"/>
</dbReference>
<sequence>MTSATNSLFVLPNGLPIYFFIEPNEIPQSTRQNLTRSIELYGGGICVNASQAHIILVVRGTGEAEKYANLWTHPPESKPVLDYLWIKTCIGKGGLLLAEHNWDGLLVPHDDAESSDLPAQNTLTPSSSSDVLSDGTIDPSMIAGNGSTEALSAHYSSSSAMPHSSSGNSPSVNGNHSNGGSDVFRSMTAGFPSQSALNHTSSMAMFPNAFQFPSHLVQNSIPVVFIQPQMLAQLPFLYNGGAGLDQLHSHGVSQAPTAASSSTMVANERQSSVTESGSSPSSQSIPTRKEFAASQKSVPSARSSRALSTAVDASSSSKRVVPRSSGKGSGSTTTRERMGRKTPAPVTSRSRQKRPIPHGRSQSPPSERRRGLRSAAAEPAKFFVTHDGDALRFYIPMDVENHMEILENIRTHGGRGTPIGYSDYVIMESPSTFKALPQIRQLGVPGIKPGWVDACIEAEELLPIDAWEVHDEADLLPQPLEAEQRRDSRGDDATSQAPHKRRREDKKNGSPVKAKHPDSKHPDSLSQLTPGQRAALPAGPKVLVRHAGGYRFTHEDSQVGRPRCSQILVNHRAVPD</sequence>
<evidence type="ECO:0000313" key="3">
    <source>
        <dbReference type="EMBL" id="KZT60531.1"/>
    </source>
</evidence>
<feature type="domain" description="BRCT" evidence="2">
    <location>
        <begin position="19"/>
        <end position="96"/>
    </location>
</feature>
<dbReference type="PROSITE" id="PS50172">
    <property type="entry name" value="BRCT"/>
    <property type="match status" value="2"/>
</dbReference>
<feature type="region of interest" description="Disordered" evidence="1">
    <location>
        <begin position="113"/>
        <end position="139"/>
    </location>
</feature>
<feature type="compositionally biased region" description="Low complexity" evidence="1">
    <location>
        <begin position="271"/>
        <end position="284"/>
    </location>
</feature>
<dbReference type="EMBL" id="KV423930">
    <property type="protein sequence ID" value="KZT60531.1"/>
    <property type="molecule type" value="Genomic_DNA"/>
</dbReference>
<feature type="compositionally biased region" description="Low complexity" evidence="1">
    <location>
        <begin position="153"/>
        <end position="181"/>
    </location>
</feature>
<name>A0A165IG77_9BASI</name>
<gene>
    <name evidence="3" type="ORF">CALCODRAFT_107435</name>
</gene>
<dbReference type="InterPro" id="IPR001357">
    <property type="entry name" value="BRCT_dom"/>
</dbReference>
<feature type="region of interest" description="Disordered" evidence="1">
    <location>
        <begin position="153"/>
        <end position="187"/>
    </location>
</feature>
<feature type="domain" description="BRCT" evidence="2">
    <location>
        <begin position="404"/>
        <end position="469"/>
    </location>
</feature>
<dbReference type="Proteomes" id="UP000076842">
    <property type="component" value="Unassembled WGS sequence"/>
</dbReference>
<feature type="region of interest" description="Disordered" evidence="1">
    <location>
        <begin position="480"/>
        <end position="542"/>
    </location>
</feature>
<dbReference type="InterPro" id="IPR036420">
    <property type="entry name" value="BRCT_dom_sf"/>
</dbReference>
<dbReference type="AlphaFoldDB" id="A0A165IG77"/>
<reference evidence="3 4" key="1">
    <citation type="journal article" date="2016" name="Mol. Biol. Evol.">
        <title>Comparative Genomics of Early-Diverging Mushroom-Forming Fungi Provides Insights into the Origins of Lignocellulose Decay Capabilities.</title>
        <authorList>
            <person name="Nagy L.G."/>
            <person name="Riley R."/>
            <person name="Tritt A."/>
            <person name="Adam C."/>
            <person name="Daum C."/>
            <person name="Floudas D."/>
            <person name="Sun H."/>
            <person name="Yadav J.S."/>
            <person name="Pangilinan J."/>
            <person name="Larsson K.H."/>
            <person name="Matsuura K."/>
            <person name="Barry K."/>
            <person name="Labutti K."/>
            <person name="Kuo R."/>
            <person name="Ohm R.A."/>
            <person name="Bhattacharya S.S."/>
            <person name="Shirouzu T."/>
            <person name="Yoshinaga Y."/>
            <person name="Martin F.M."/>
            <person name="Grigoriev I.V."/>
            <person name="Hibbett D.S."/>
        </authorList>
    </citation>
    <scope>NUCLEOTIDE SEQUENCE [LARGE SCALE GENOMIC DNA]</scope>
    <source>
        <strain evidence="3 4">HHB12733</strain>
    </source>
</reference>
<feature type="compositionally biased region" description="Low complexity" evidence="1">
    <location>
        <begin position="314"/>
        <end position="333"/>
    </location>
</feature>
<keyword evidence="4" id="KW-1185">Reference proteome</keyword>
<dbReference type="InParanoid" id="A0A165IG77"/>
<protein>
    <recommendedName>
        <fullName evidence="2">BRCT domain-containing protein</fullName>
    </recommendedName>
</protein>
<feature type="compositionally biased region" description="Polar residues" evidence="1">
    <location>
        <begin position="253"/>
        <end position="270"/>
    </location>
</feature>
<evidence type="ECO:0000256" key="1">
    <source>
        <dbReference type="SAM" id="MobiDB-lite"/>
    </source>
</evidence>
<organism evidence="3 4">
    <name type="scientific">Calocera cornea HHB12733</name>
    <dbReference type="NCBI Taxonomy" id="1353952"/>
    <lineage>
        <taxon>Eukaryota</taxon>
        <taxon>Fungi</taxon>
        <taxon>Dikarya</taxon>
        <taxon>Basidiomycota</taxon>
        <taxon>Agaricomycotina</taxon>
        <taxon>Dacrymycetes</taxon>
        <taxon>Dacrymycetales</taxon>
        <taxon>Dacrymycetaceae</taxon>
        <taxon>Calocera</taxon>
    </lineage>
</organism>
<accession>A0A165IG77</accession>